<organism evidence="2 3">
    <name type="scientific">Sphingomonas lycopersici</name>
    <dbReference type="NCBI Taxonomy" id="2951807"/>
    <lineage>
        <taxon>Bacteria</taxon>
        <taxon>Pseudomonadati</taxon>
        <taxon>Pseudomonadota</taxon>
        <taxon>Alphaproteobacteria</taxon>
        <taxon>Sphingomonadales</taxon>
        <taxon>Sphingomonadaceae</taxon>
        <taxon>Sphingomonas</taxon>
    </lineage>
</organism>
<dbReference type="GO" id="GO:0003700">
    <property type="term" value="F:DNA-binding transcription factor activity"/>
    <property type="evidence" value="ECO:0007669"/>
    <property type="project" value="InterPro"/>
</dbReference>
<comment type="caution">
    <text evidence="2">The sequence shown here is derived from an EMBL/GenBank/DDBJ whole genome shotgun (WGS) entry which is preliminary data.</text>
</comment>
<dbReference type="Gene3D" id="1.10.10.10">
    <property type="entry name" value="Winged helix-like DNA-binding domain superfamily/Winged helix DNA-binding domain"/>
    <property type="match status" value="1"/>
</dbReference>
<protein>
    <submittedName>
        <fullName evidence="2">MarR family transcriptional regulator</fullName>
    </submittedName>
</protein>
<dbReference type="Pfam" id="PF01047">
    <property type="entry name" value="MarR"/>
    <property type="match status" value="1"/>
</dbReference>
<keyword evidence="3" id="KW-1185">Reference proteome</keyword>
<dbReference type="Proteomes" id="UP001165565">
    <property type="component" value="Unassembled WGS sequence"/>
</dbReference>
<dbReference type="InterPro" id="IPR036390">
    <property type="entry name" value="WH_DNA-bd_sf"/>
</dbReference>
<evidence type="ECO:0000259" key="1">
    <source>
        <dbReference type="PROSITE" id="PS50995"/>
    </source>
</evidence>
<accession>A0AA41ZBC3</accession>
<feature type="domain" description="HTH marR-type" evidence="1">
    <location>
        <begin position="79"/>
        <end position="208"/>
    </location>
</feature>
<name>A0AA41ZBC3_9SPHN</name>
<dbReference type="PANTHER" id="PTHR39515:SF2">
    <property type="entry name" value="HTH-TYPE TRANSCRIPTIONAL REGULATOR RV0880"/>
    <property type="match status" value="1"/>
</dbReference>
<evidence type="ECO:0000313" key="2">
    <source>
        <dbReference type="EMBL" id="MCW6533769.1"/>
    </source>
</evidence>
<dbReference type="InterPro" id="IPR000835">
    <property type="entry name" value="HTH_MarR-typ"/>
</dbReference>
<dbReference type="InterPro" id="IPR036388">
    <property type="entry name" value="WH-like_DNA-bd_sf"/>
</dbReference>
<dbReference type="InterPro" id="IPR052526">
    <property type="entry name" value="HTH-type_Bedaq_tolerance"/>
</dbReference>
<sequence>MPVAQHPVVVGASIIPREAQPLEKALRRIEIVARQDRRHSLPHRLVSKPSAIIEHSVDGSIIIRNAYEMTSGDDRESSEARIVRAVLRLARRLRGPALDGEVTGSGLALLASLHREGPMSAVSLARSEGLQPQSLSRLLAQLEANTLIDRPIDPVDRRRQQIALTPAGAAALKRAMTRRRAWLANAMSCQLNDADRRTLLAAADVMLRLADHAGEVEHE</sequence>
<proteinExistence type="predicted"/>
<dbReference type="AlphaFoldDB" id="A0AA41ZBC3"/>
<evidence type="ECO:0000313" key="3">
    <source>
        <dbReference type="Proteomes" id="UP001165565"/>
    </source>
</evidence>
<reference evidence="2" key="1">
    <citation type="submission" date="2022-06" db="EMBL/GenBank/DDBJ databases">
        <title>Sphingomonas sp. nov. isolated from rhizosphere soil of tomato.</title>
        <authorList>
            <person name="Dong H."/>
            <person name="Gao R."/>
        </authorList>
    </citation>
    <scope>NUCLEOTIDE SEQUENCE</scope>
    <source>
        <strain evidence="2">MMSM24</strain>
    </source>
</reference>
<dbReference type="SUPFAM" id="SSF46785">
    <property type="entry name" value="Winged helix' DNA-binding domain"/>
    <property type="match status" value="1"/>
</dbReference>
<dbReference type="EMBL" id="JANFAV010000001">
    <property type="protein sequence ID" value="MCW6533769.1"/>
    <property type="molecule type" value="Genomic_DNA"/>
</dbReference>
<dbReference type="PROSITE" id="PS50995">
    <property type="entry name" value="HTH_MARR_2"/>
    <property type="match status" value="1"/>
</dbReference>
<dbReference type="PANTHER" id="PTHR39515">
    <property type="entry name" value="CONSERVED PROTEIN"/>
    <property type="match status" value="1"/>
</dbReference>
<gene>
    <name evidence="2" type="ORF">NEE01_03110</name>
</gene>
<dbReference type="SMART" id="SM00347">
    <property type="entry name" value="HTH_MARR"/>
    <property type="match status" value="1"/>
</dbReference>